<dbReference type="AlphaFoldDB" id="A0A0N0BN89"/>
<organism evidence="1 2">
    <name type="scientific">Halorubrum tropicale</name>
    <dbReference type="NCBI Taxonomy" id="1765655"/>
    <lineage>
        <taxon>Archaea</taxon>
        <taxon>Methanobacteriati</taxon>
        <taxon>Methanobacteriota</taxon>
        <taxon>Stenosarchaea group</taxon>
        <taxon>Halobacteria</taxon>
        <taxon>Halobacteriales</taxon>
        <taxon>Haloferacaceae</taxon>
        <taxon>Halorubrum</taxon>
    </lineage>
</organism>
<reference evidence="1 2" key="1">
    <citation type="submission" date="2015-08" db="EMBL/GenBank/DDBJ databases">
        <title>Genomes of Isolates from Cabo Rojo, PR.</title>
        <authorList>
            <person name="Sanchez-Nieves R.L."/>
            <person name="Montalvo-Rodriguez R."/>
        </authorList>
    </citation>
    <scope>NUCLEOTIDE SEQUENCE [LARGE SCALE GENOMIC DNA]</scope>
    <source>
        <strain evidence="1 2">5</strain>
    </source>
</reference>
<dbReference type="STRING" id="1765655.AMR74_17010"/>
<dbReference type="OrthoDB" id="330374at2157"/>
<proteinExistence type="predicted"/>
<protein>
    <submittedName>
        <fullName evidence="1">Uncharacterized protein</fullName>
    </submittedName>
</protein>
<dbReference type="PATRIC" id="fig|1705389.3.peg.2892"/>
<sequence length="176" mass="18940">MSDDHTLTLTVRGTARFETATEADGLGTITATETREVTADLDVDGDRLHSSDLATTHRSGATISTSDVAEIVAGELDAAAVDVDGWEVTLSASLDDWQKTVLEAAEKRRQFESDQVDTALDVLLSLHERHAKTDRPIYAALNIDETYGAGRREELLGRLVDEGPDAEATAEAEEVA</sequence>
<dbReference type="Proteomes" id="UP000037747">
    <property type="component" value="Unassembled WGS sequence"/>
</dbReference>
<name>A0A0N0BN89_9EURY</name>
<gene>
    <name evidence="1" type="ORF">AMR74_17010</name>
</gene>
<evidence type="ECO:0000313" key="1">
    <source>
        <dbReference type="EMBL" id="KOX92144.1"/>
    </source>
</evidence>
<dbReference type="EMBL" id="LIST01000017">
    <property type="protein sequence ID" value="KOX92144.1"/>
    <property type="molecule type" value="Genomic_DNA"/>
</dbReference>
<accession>A0A0N0BN89</accession>
<keyword evidence="2" id="KW-1185">Reference proteome</keyword>
<dbReference type="RefSeq" id="WP_053773238.1">
    <property type="nucleotide sequence ID" value="NZ_LIST01000017.1"/>
</dbReference>
<evidence type="ECO:0000313" key="2">
    <source>
        <dbReference type="Proteomes" id="UP000037747"/>
    </source>
</evidence>
<comment type="caution">
    <text evidence="1">The sequence shown here is derived from an EMBL/GenBank/DDBJ whole genome shotgun (WGS) entry which is preliminary data.</text>
</comment>